<keyword evidence="6" id="KW-1185">Reference proteome</keyword>
<evidence type="ECO:0000259" key="4">
    <source>
        <dbReference type="Pfam" id="PF00171"/>
    </source>
</evidence>
<dbReference type="GO" id="GO:0016620">
    <property type="term" value="F:oxidoreductase activity, acting on the aldehyde or oxo group of donors, NAD or NADP as acceptor"/>
    <property type="evidence" value="ECO:0007669"/>
    <property type="project" value="InterPro"/>
</dbReference>
<feature type="domain" description="Aldehyde dehydrogenase" evidence="4">
    <location>
        <begin position="13"/>
        <end position="477"/>
    </location>
</feature>
<evidence type="ECO:0000256" key="1">
    <source>
        <dbReference type="ARBA" id="ARBA00009986"/>
    </source>
</evidence>
<dbReference type="AlphaFoldDB" id="A0A832XIL5"/>
<dbReference type="SUPFAM" id="SSF53720">
    <property type="entry name" value="ALDH-like"/>
    <property type="match status" value="1"/>
</dbReference>
<dbReference type="Proteomes" id="UP000646946">
    <property type="component" value="Unassembled WGS sequence"/>
</dbReference>
<dbReference type="CDD" id="cd07131">
    <property type="entry name" value="ALDH_AldH-CAJ73105"/>
    <property type="match status" value="1"/>
</dbReference>
<protein>
    <submittedName>
        <fullName evidence="5">Aldehyde dehydrogenase family protein</fullName>
    </submittedName>
</protein>
<name>A0A832XIL5_9ARCH</name>
<dbReference type="PROSITE" id="PS00070">
    <property type="entry name" value="ALDEHYDE_DEHYDR_CYS"/>
    <property type="match status" value="1"/>
</dbReference>
<comment type="caution">
    <text evidence="5">The sequence shown here is derived from an EMBL/GenBank/DDBJ whole genome shotgun (WGS) entry which is preliminary data.</text>
</comment>
<dbReference type="Gene3D" id="3.40.309.10">
    <property type="entry name" value="Aldehyde Dehydrogenase, Chain A, domain 2"/>
    <property type="match status" value="1"/>
</dbReference>
<dbReference type="InterPro" id="IPR016160">
    <property type="entry name" value="Ald_DH_CS_CYS"/>
</dbReference>
<dbReference type="InterPro" id="IPR016162">
    <property type="entry name" value="Ald_DH_N"/>
</dbReference>
<dbReference type="FunFam" id="3.40.309.10:FF:000012">
    <property type="entry name" value="Betaine aldehyde dehydrogenase"/>
    <property type="match status" value="1"/>
</dbReference>
<proteinExistence type="inferred from homology"/>
<organism evidence="5 6">
    <name type="scientific">Candidatus Naiadarchaeum limnaeum</name>
    <dbReference type="NCBI Taxonomy" id="2756139"/>
    <lineage>
        <taxon>Archaea</taxon>
        <taxon>Candidatus Undinarchaeota</taxon>
        <taxon>Candidatus Undinarchaeia</taxon>
        <taxon>Candidatus Naiadarchaeales</taxon>
        <taxon>Candidatus Naiadarchaeaceae</taxon>
        <taxon>Candidatus Naiadarchaeum</taxon>
    </lineage>
</organism>
<evidence type="ECO:0000256" key="3">
    <source>
        <dbReference type="ARBA" id="ARBA00023002"/>
    </source>
</evidence>
<dbReference type="InterPro" id="IPR016163">
    <property type="entry name" value="Ald_DH_C"/>
</dbReference>
<dbReference type="PANTHER" id="PTHR11699">
    <property type="entry name" value="ALDEHYDE DEHYDROGENASE-RELATED"/>
    <property type="match status" value="1"/>
</dbReference>
<evidence type="ECO:0000313" key="5">
    <source>
        <dbReference type="EMBL" id="HIK00921.1"/>
    </source>
</evidence>
<dbReference type="InterPro" id="IPR016161">
    <property type="entry name" value="Ald_DH/histidinol_DH"/>
</dbReference>
<dbReference type="FunFam" id="3.40.605.10:FF:000007">
    <property type="entry name" value="NAD/NADP-dependent betaine aldehyde dehydrogenase"/>
    <property type="match status" value="1"/>
</dbReference>
<dbReference type="Gene3D" id="3.40.605.10">
    <property type="entry name" value="Aldehyde Dehydrogenase, Chain A, domain 1"/>
    <property type="match status" value="1"/>
</dbReference>
<gene>
    <name evidence="5" type="ORF">H1016_05300</name>
</gene>
<comment type="subunit">
    <text evidence="2">Homotetramer.</text>
</comment>
<dbReference type="InterPro" id="IPR015590">
    <property type="entry name" value="Aldehyde_DH_dom"/>
</dbReference>
<evidence type="ECO:0000256" key="2">
    <source>
        <dbReference type="ARBA" id="ARBA00011881"/>
    </source>
</evidence>
<comment type="similarity">
    <text evidence="1">Belongs to the aldehyde dehydrogenase family.</text>
</comment>
<accession>A0A832XIL5</accession>
<evidence type="ECO:0000313" key="6">
    <source>
        <dbReference type="Proteomes" id="UP000646946"/>
    </source>
</evidence>
<dbReference type="EMBL" id="DVAB01000046">
    <property type="protein sequence ID" value="HIK00921.1"/>
    <property type="molecule type" value="Genomic_DNA"/>
</dbReference>
<keyword evidence="3" id="KW-0560">Oxidoreductase</keyword>
<reference evidence="5 6" key="1">
    <citation type="journal article" name="Nat. Commun.">
        <title>Undinarchaeota illuminate DPANN phylogeny and the impact of gene transfer on archaeal evolution.</title>
        <authorList>
            <person name="Dombrowski N."/>
            <person name="Williams T.A."/>
            <person name="Sun J."/>
            <person name="Woodcroft B.J."/>
            <person name="Lee J.H."/>
            <person name="Minh B.Q."/>
            <person name="Rinke C."/>
            <person name="Spang A."/>
        </authorList>
    </citation>
    <scope>NUCLEOTIDE SEQUENCE [LARGE SCALE GENOMIC DNA]</scope>
    <source>
        <strain evidence="5">MAG_bin1129</strain>
    </source>
</reference>
<sequence length="496" mass="54092">MAVRIKNYINGKWINSVSGKTLERRNPANTSEVVTIFPRSDKRDVDTAVKAARTAFEKWSRTPAPKRGHYLFKAAEILEQRKNELGKIVTKEMGKILPEGLGDVQEAIDTCYYFAGEGRRLQGETVPSELANKDAKTVREPIGVFGLITPWNFPIAIPSWKIAPALVCGNTVVFKPSQFTPLCATKFVEIFDEVGLPSGVLNLVHGTGSEIGDEILKHKEVDAISFTGSTATGARIKELCAATGKEAACEMGGKNAIIVMDDANLDLALDGAIWGGFGTSGQRCTAASRLILHEKIFEKFLTKFVSRAKKLKLGNGLQKTTQMGPVVNEEQYIRVLNHIEIGKKERAKLLTGGKPAKTKEKGYFIEPTIFIGKPGMHIEQEEIFGPVVTVLKAKNLEHAIQIANDTKYGLVSSIYTQDVNKSARAEKELKTGLVYINAPTIGAEIHLPFGGIKASGSGHPEAGGRGGAIDTYSSVKVIYRDYSGKLQRAQIDVKYD</sequence>
<dbReference type="Pfam" id="PF00171">
    <property type="entry name" value="Aldedh"/>
    <property type="match status" value="1"/>
</dbReference>